<dbReference type="AlphaFoldDB" id="A0A8H6XU26"/>
<dbReference type="EMBL" id="JACAZH010000019">
    <property type="protein sequence ID" value="KAF7346459.1"/>
    <property type="molecule type" value="Genomic_DNA"/>
</dbReference>
<feature type="region of interest" description="Disordered" evidence="1">
    <location>
        <begin position="45"/>
        <end position="65"/>
    </location>
</feature>
<evidence type="ECO:0000313" key="3">
    <source>
        <dbReference type="Proteomes" id="UP000623467"/>
    </source>
</evidence>
<proteinExistence type="predicted"/>
<reference evidence="2" key="1">
    <citation type="submission" date="2020-05" db="EMBL/GenBank/DDBJ databases">
        <title>Mycena genomes resolve the evolution of fungal bioluminescence.</title>
        <authorList>
            <person name="Tsai I.J."/>
        </authorList>
    </citation>
    <scope>NUCLEOTIDE SEQUENCE</scope>
    <source>
        <strain evidence="2">160909Yilan</strain>
    </source>
</reference>
<sequence>MRKARAMTYPVPSTRSSEQKVLEEDGYMRELRQAADDTVVVEKGRVGAHEHGPYDAAGDAGDLHGRRRCSYGNELSVRRRCTCSPYGPSSMREVKKVPAQDYEVVVVVEDTKEARPISGTHNEKGWAREKI</sequence>
<comment type="caution">
    <text evidence="2">The sequence shown here is derived from an EMBL/GenBank/DDBJ whole genome shotgun (WGS) entry which is preliminary data.</text>
</comment>
<gene>
    <name evidence="2" type="ORF">MSAN_01873900</name>
</gene>
<dbReference type="Proteomes" id="UP000623467">
    <property type="component" value="Unassembled WGS sequence"/>
</dbReference>
<name>A0A8H6XU26_9AGAR</name>
<protein>
    <submittedName>
        <fullName evidence="2">Uncharacterized protein</fullName>
    </submittedName>
</protein>
<evidence type="ECO:0000256" key="1">
    <source>
        <dbReference type="SAM" id="MobiDB-lite"/>
    </source>
</evidence>
<evidence type="ECO:0000313" key="2">
    <source>
        <dbReference type="EMBL" id="KAF7346459.1"/>
    </source>
</evidence>
<keyword evidence="3" id="KW-1185">Reference proteome</keyword>
<accession>A0A8H6XU26</accession>
<organism evidence="2 3">
    <name type="scientific">Mycena sanguinolenta</name>
    <dbReference type="NCBI Taxonomy" id="230812"/>
    <lineage>
        <taxon>Eukaryota</taxon>
        <taxon>Fungi</taxon>
        <taxon>Dikarya</taxon>
        <taxon>Basidiomycota</taxon>
        <taxon>Agaricomycotina</taxon>
        <taxon>Agaricomycetes</taxon>
        <taxon>Agaricomycetidae</taxon>
        <taxon>Agaricales</taxon>
        <taxon>Marasmiineae</taxon>
        <taxon>Mycenaceae</taxon>
        <taxon>Mycena</taxon>
    </lineage>
</organism>
<feature type="region of interest" description="Disordered" evidence="1">
    <location>
        <begin position="1"/>
        <end position="20"/>
    </location>
</feature>